<keyword evidence="3 5" id="KW-0067">ATP-binding</keyword>
<dbReference type="InterPro" id="IPR003439">
    <property type="entry name" value="ABC_transporter-like_ATP-bd"/>
</dbReference>
<dbReference type="PROSITE" id="PS50893">
    <property type="entry name" value="ABC_TRANSPORTER_2"/>
    <property type="match status" value="2"/>
</dbReference>
<dbReference type="RefSeq" id="WP_420038689.1">
    <property type="nucleotide sequence ID" value="NZ_CP128986.1"/>
</dbReference>
<dbReference type="GO" id="GO:0005524">
    <property type="term" value="F:ATP binding"/>
    <property type="evidence" value="ECO:0007669"/>
    <property type="project" value="UniProtKB-KW"/>
</dbReference>
<dbReference type="SMART" id="SM00382">
    <property type="entry name" value="AAA"/>
    <property type="match status" value="2"/>
</dbReference>
<dbReference type="GO" id="GO:0016887">
    <property type="term" value="F:ATP hydrolysis activity"/>
    <property type="evidence" value="ECO:0007669"/>
    <property type="project" value="InterPro"/>
</dbReference>
<name>A0AA97CUU6_9ACTN</name>
<dbReference type="FunFam" id="3.40.50.300:FF:001320">
    <property type="entry name" value="Heme ABC transporter ATP-binding protein"/>
    <property type="match status" value="1"/>
</dbReference>
<dbReference type="PANTHER" id="PTHR19211:SF6">
    <property type="entry name" value="BLL7188 PROTEIN"/>
    <property type="match status" value="1"/>
</dbReference>
<evidence type="ECO:0000313" key="5">
    <source>
        <dbReference type="EMBL" id="WOC12824.1"/>
    </source>
</evidence>
<feature type="domain" description="ABC transporter" evidence="4">
    <location>
        <begin position="332"/>
        <end position="535"/>
    </location>
</feature>
<organism evidence="5">
    <name type="scientific">Gordonia sp. MP11Mi</name>
    <dbReference type="NCBI Taxonomy" id="3022769"/>
    <lineage>
        <taxon>Bacteria</taxon>
        <taxon>Bacillati</taxon>
        <taxon>Actinomycetota</taxon>
        <taxon>Actinomycetes</taxon>
        <taxon>Mycobacteriales</taxon>
        <taxon>Gordoniaceae</taxon>
        <taxon>Gordonia</taxon>
    </lineage>
</organism>
<evidence type="ECO:0000256" key="3">
    <source>
        <dbReference type="ARBA" id="ARBA00022840"/>
    </source>
</evidence>
<dbReference type="InterPro" id="IPR050611">
    <property type="entry name" value="ABCF"/>
</dbReference>
<reference evidence="5" key="1">
    <citation type="submission" date="2023-06" db="EMBL/GenBank/DDBJ databases">
        <title>Gordonia sp. nov. and Pseudochrobactrum sp. nov., two species isolated from the burying beetle Nicrophorus vespilloides.</title>
        <authorList>
            <person name="Poehlein A."/>
            <person name="Guzman J."/>
            <person name="Daniel R."/>
            <person name="Vilcinskas A."/>
        </authorList>
    </citation>
    <scope>NUCLEOTIDE SEQUENCE</scope>
    <source>
        <strain evidence="5">MP11Mi</strain>
    </source>
</reference>
<dbReference type="EMBL" id="CP128986">
    <property type="protein sequence ID" value="WOC12824.1"/>
    <property type="molecule type" value="Genomic_DNA"/>
</dbReference>
<sequence length="535" mass="56630">MLTPTHSPVTLRDVSFTWPDGAVALAHVDGAFTEGRTGLVGRNGSGKSTLLRLIAGVLAPTSGRIDTVGDVGYLPQTLTLNAGTDIAELLGVDRVLAALRAIESGDVDEAHFETVGDDWDVESRVAAALDRIGFSAEHLDRSVADVSGGEAILLAVTGLSLRRTPITLLDEPTNNLDRVTRAKLADLVDEWPGTLIVVSHDLELLEHMDVTAELYGGSIATFGGPYSAWRESVDAEQSAAVQAARTAQQTLNAEKRQRVDAETRLAHRARAGKKAQADGGLPKILAGARKRRAQESAGSLRGTLDGKVDAAQSAVDAADARIRDDDHISLDLPAPDLPRSRRLLEFTTAHGDVVVQGPERVAVVGPNGSGKSTLLAQLVTGTDPVTGRASGRLLTDSYGYLPQRLDGLDDAASALANVQAVAPGADPGDIRNRLARLLIRGAAVDRPVSTLSGGERFRVSLATLLFAEPPTQLLILDEPTNNLDVASVQQLTQALDAYRGALVVVSHDYPFLQRIGIDTVLELDSNGSMRQCPEL</sequence>
<gene>
    <name evidence="5" type="primary">yheS_1</name>
    <name evidence="5" type="ORF">MP11Mi_19160</name>
</gene>
<feature type="domain" description="ABC transporter" evidence="4">
    <location>
        <begin position="9"/>
        <end position="241"/>
    </location>
</feature>
<evidence type="ECO:0000256" key="2">
    <source>
        <dbReference type="ARBA" id="ARBA00022741"/>
    </source>
</evidence>
<dbReference type="InterPro" id="IPR003593">
    <property type="entry name" value="AAA+_ATPase"/>
</dbReference>
<evidence type="ECO:0000256" key="1">
    <source>
        <dbReference type="ARBA" id="ARBA00022737"/>
    </source>
</evidence>
<dbReference type="Pfam" id="PF00005">
    <property type="entry name" value="ABC_tran"/>
    <property type="match status" value="2"/>
</dbReference>
<keyword evidence="1" id="KW-0677">Repeat</keyword>
<proteinExistence type="predicted"/>
<evidence type="ECO:0000259" key="4">
    <source>
        <dbReference type="PROSITE" id="PS50893"/>
    </source>
</evidence>
<dbReference type="PANTHER" id="PTHR19211">
    <property type="entry name" value="ATP-BINDING TRANSPORT PROTEIN-RELATED"/>
    <property type="match status" value="1"/>
</dbReference>
<dbReference type="Gene3D" id="3.40.50.300">
    <property type="entry name" value="P-loop containing nucleotide triphosphate hydrolases"/>
    <property type="match status" value="2"/>
</dbReference>
<dbReference type="SUPFAM" id="SSF52540">
    <property type="entry name" value="P-loop containing nucleoside triphosphate hydrolases"/>
    <property type="match status" value="2"/>
</dbReference>
<keyword evidence="2" id="KW-0547">Nucleotide-binding</keyword>
<accession>A0AA97CUU6</accession>
<protein>
    <submittedName>
        <fullName evidence="5">ABC transporter ATP-binding protein YheS</fullName>
    </submittedName>
</protein>
<dbReference type="InterPro" id="IPR027417">
    <property type="entry name" value="P-loop_NTPase"/>
</dbReference>
<dbReference type="AlphaFoldDB" id="A0AA97CUU6"/>